<keyword evidence="2" id="KW-1185">Reference proteome</keyword>
<comment type="caution">
    <text evidence="1">The sequence shown here is derived from an EMBL/GenBank/DDBJ whole genome shotgun (WGS) entry which is preliminary data.</text>
</comment>
<gene>
    <name evidence="1" type="ORF">NSPZN2_100110</name>
</gene>
<evidence type="ECO:0000313" key="1">
    <source>
        <dbReference type="EMBL" id="CAE6726155.1"/>
    </source>
</evidence>
<proteinExistence type="predicted"/>
<dbReference type="EMBL" id="CAJNBJ010000002">
    <property type="protein sequence ID" value="CAE6726155.1"/>
    <property type="molecule type" value="Genomic_DNA"/>
</dbReference>
<sequence>MLVRMALAIEDDHAGFQIVTGAYVGRVESFGGYDGSKGAHALVSSGVECTR</sequence>
<evidence type="ECO:0000313" key="2">
    <source>
        <dbReference type="Proteomes" id="UP000675880"/>
    </source>
</evidence>
<name>A0ABM8R0A0_9BACT</name>
<protein>
    <submittedName>
        <fullName evidence="1">Uncharacterized protein</fullName>
    </submittedName>
</protein>
<reference evidence="1 2" key="1">
    <citation type="submission" date="2021-02" db="EMBL/GenBank/DDBJ databases">
        <authorList>
            <person name="Han P."/>
        </authorList>
    </citation>
    <scope>NUCLEOTIDE SEQUENCE [LARGE SCALE GENOMIC DNA]</scope>
    <source>
        <strain evidence="1">Candidatus Nitrospira sp. ZN2</strain>
    </source>
</reference>
<organism evidence="1 2">
    <name type="scientific">Nitrospira defluvii</name>
    <dbReference type="NCBI Taxonomy" id="330214"/>
    <lineage>
        <taxon>Bacteria</taxon>
        <taxon>Pseudomonadati</taxon>
        <taxon>Nitrospirota</taxon>
        <taxon>Nitrospiria</taxon>
        <taxon>Nitrospirales</taxon>
        <taxon>Nitrospiraceae</taxon>
        <taxon>Nitrospira</taxon>
    </lineage>
</organism>
<dbReference type="Proteomes" id="UP000675880">
    <property type="component" value="Unassembled WGS sequence"/>
</dbReference>
<accession>A0ABM8R0A0</accession>